<dbReference type="VEuPathDB" id="FungiDB:AB675_305"/>
<evidence type="ECO:0000313" key="3">
    <source>
        <dbReference type="Proteomes" id="UP000038010"/>
    </source>
</evidence>
<organism evidence="2 3">
    <name type="scientific">Cyphellophora attinorum</name>
    <dbReference type="NCBI Taxonomy" id="1664694"/>
    <lineage>
        <taxon>Eukaryota</taxon>
        <taxon>Fungi</taxon>
        <taxon>Dikarya</taxon>
        <taxon>Ascomycota</taxon>
        <taxon>Pezizomycotina</taxon>
        <taxon>Eurotiomycetes</taxon>
        <taxon>Chaetothyriomycetidae</taxon>
        <taxon>Chaetothyriales</taxon>
        <taxon>Cyphellophoraceae</taxon>
        <taxon>Cyphellophora</taxon>
    </lineage>
</organism>
<protein>
    <submittedName>
        <fullName evidence="2">Uncharacterized protein</fullName>
    </submittedName>
</protein>
<accession>A0A0N1I153</accession>
<sequence length="120" mass="14033">MTQSVCTCFMCNNIRTALHNIDPEYTRSIERRLSVPQGLDHKALITRYRYEYPDYLKAMKAKVEHELVIAELQLKKSEVEVKQLRLDIETGRLQREKAEDQVRMNSSVVTTGLLDSFEEK</sequence>
<dbReference type="Proteomes" id="UP000038010">
    <property type="component" value="Unassembled WGS sequence"/>
</dbReference>
<dbReference type="EMBL" id="LFJN01000001">
    <property type="protein sequence ID" value="KPI45474.1"/>
    <property type="molecule type" value="Genomic_DNA"/>
</dbReference>
<reference evidence="2 3" key="1">
    <citation type="submission" date="2015-06" db="EMBL/GenBank/DDBJ databases">
        <title>Draft genome of the ant-associated black yeast Phialophora attae CBS 131958.</title>
        <authorList>
            <person name="Moreno L.F."/>
            <person name="Stielow B.J."/>
            <person name="de Hoog S."/>
            <person name="Vicente V.A."/>
            <person name="Weiss V.A."/>
            <person name="de Vries M."/>
            <person name="Cruz L.M."/>
            <person name="Souza E.M."/>
        </authorList>
    </citation>
    <scope>NUCLEOTIDE SEQUENCE [LARGE SCALE GENOMIC DNA]</scope>
    <source>
        <strain evidence="2 3">CBS 131958</strain>
    </source>
</reference>
<name>A0A0N1I153_9EURO</name>
<dbReference type="AlphaFoldDB" id="A0A0N1I153"/>
<keyword evidence="3" id="KW-1185">Reference proteome</keyword>
<dbReference type="GeneID" id="28734950"/>
<proteinExistence type="predicted"/>
<gene>
    <name evidence="2" type="ORF">AB675_305</name>
</gene>
<evidence type="ECO:0000256" key="1">
    <source>
        <dbReference type="SAM" id="Coils"/>
    </source>
</evidence>
<comment type="caution">
    <text evidence="2">The sequence shown here is derived from an EMBL/GenBank/DDBJ whole genome shotgun (WGS) entry which is preliminary data.</text>
</comment>
<dbReference type="RefSeq" id="XP_018005437.1">
    <property type="nucleotide sequence ID" value="XM_018143081.1"/>
</dbReference>
<evidence type="ECO:0000313" key="2">
    <source>
        <dbReference type="EMBL" id="KPI45474.1"/>
    </source>
</evidence>
<keyword evidence="1" id="KW-0175">Coiled coil</keyword>
<feature type="coiled-coil region" evidence="1">
    <location>
        <begin position="60"/>
        <end position="101"/>
    </location>
</feature>